<dbReference type="AlphaFoldDB" id="A0A2S1QX38"/>
<feature type="chain" id="PRO_5015728156" description="Tetratricopeptide repeat protein" evidence="2">
    <location>
        <begin position="22"/>
        <end position="455"/>
    </location>
</feature>
<evidence type="ECO:0008006" key="5">
    <source>
        <dbReference type="Google" id="ProtNLM"/>
    </source>
</evidence>
<protein>
    <recommendedName>
        <fullName evidence="5">Tetratricopeptide repeat protein</fullName>
    </recommendedName>
</protein>
<evidence type="ECO:0000256" key="2">
    <source>
        <dbReference type="SAM" id="SignalP"/>
    </source>
</evidence>
<accession>A0A2S1QX38</accession>
<organism evidence="3 4">
    <name type="scientific">Flavobacterium album</name>
    <dbReference type="NCBI Taxonomy" id="2175091"/>
    <lineage>
        <taxon>Bacteria</taxon>
        <taxon>Pseudomonadati</taxon>
        <taxon>Bacteroidota</taxon>
        <taxon>Flavobacteriia</taxon>
        <taxon>Flavobacteriales</taxon>
        <taxon>Flavobacteriaceae</taxon>
        <taxon>Flavobacterium</taxon>
    </lineage>
</organism>
<dbReference type="InterPro" id="IPR019734">
    <property type="entry name" value="TPR_rpt"/>
</dbReference>
<gene>
    <name evidence="3" type="ORF">HYN59_07305</name>
</gene>
<reference evidence="3 4" key="1">
    <citation type="submission" date="2018-04" db="EMBL/GenBank/DDBJ databases">
        <title>Genome sequencing of Flavobacterium sp. HYN0059.</title>
        <authorList>
            <person name="Yi H."/>
            <person name="Baek C."/>
        </authorList>
    </citation>
    <scope>NUCLEOTIDE SEQUENCE [LARGE SCALE GENOMIC DNA]</scope>
    <source>
        <strain evidence="3 4">HYN0059</strain>
    </source>
</reference>
<dbReference type="Gene3D" id="1.25.40.10">
    <property type="entry name" value="Tetratricopeptide repeat domain"/>
    <property type="match status" value="1"/>
</dbReference>
<feature type="repeat" description="TPR" evidence="1">
    <location>
        <begin position="293"/>
        <end position="326"/>
    </location>
</feature>
<keyword evidence="1" id="KW-0802">TPR repeat</keyword>
<dbReference type="EMBL" id="CP029186">
    <property type="protein sequence ID" value="AWH84945.1"/>
    <property type="molecule type" value="Genomic_DNA"/>
</dbReference>
<evidence type="ECO:0000313" key="4">
    <source>
        <dbReference type="Proteomes" id="UP000244929"/>
    </source>
</evidence>
<dbReference type="PROSITE" id="PS50005">
    <property type="entry name" value="TPR"/>
    <property type="match status" value="1"/>
</dbReference>
<proteinExistence type="predicted"/>
<keyword evidence="4" id="KW-1185">Reference proteome</keyword>
<dbReference type="InterPro" id="IPR011990">
    <property type="entry name" value="TPR-like_helical_dom_sf"/>
</dbReference>
<evidence type="ECO:0000256" key="1">
    <source>
        <dbReference type="PROSITE-ProRule" id="PRU00339"/>
    </source>
</evidence>
<keyword evidence="2" id="KW-0732">Signal</keyword>
<dbReference type="Proteomes" id="UP000244929">
    <property type="component" value="Chromosome"/>
</dbReference>
<dbReference type="SUPFAM" id="SSF48452">
    <property type="entry name" value="TPR-like"/>
    <property type="match status" value="1"/>
</dbReference>
<name>A0A2S1QX38_9FLAO</name>
<feature type="signal peptide" evidence="2">
    <location>
        <begin position="1"/>
        <end position="21"/>
    </location>
</feature>
<sequence length="455" mass="50757">MKTLRIVSAFIIGLFSIAASAQGSAKCEAAIKTFEETVIARNYNDAAALMPDLRKKCPEYSEKLYTYGQKVIEYKIETAATPAESRIQLDDLVALYTEYAKYFPKSDGTVKKALLQKVNKLATDDEVYKLLDAAFKSNKEGFTNYDALETYFDLYLAQFDAGNKGISQDQFIGKYGELAAQVAYTKNKIAADKDALLKKQETTKLTADETQQIADAATTIDALDAVAENMALQSSRYFTCEKLEVYYDKNYEKHKEDISWLEGLTTGMYSNKCYNSPVLYKGAQAVHAAKPTAQTAYMLGNIELKRRNQKQAIVYFEQAAALEKTPEKKASLYYDIAGIFRNSDKAKAKEFAVKAIGLNAKFGKPYILLAEMYTTAGKECGLSEFDRKALTWLAIETLKKAEVAEPRYKTTVASLVKNFEKNKPAKEEAKAAGRKKGDVITYGCWINETVTVPTL</sequence>
<evidence type="ECO:0000313" key="3">
    <source>
        <dbReference type="EMBL" id="AWH84945.1"/>
    </source>
</evidence>
<dbReference type="OrthoDB" id="1522899at2"/>
<dbReference type="RefSeq" id="WP_108777651.1">
    <property type="nucleotide sequence ID" value="NZ_CP029186.1"/>
</dbReference>
<dbReference type="KEGG" id="falb:HYN59_07305"/>